<dbReference type="EMBL" id="CP042433">
    <property type="protein sequence ID" value="QEC57579.1"/>
    <property type="molecule type" value="Genomic_DNA"/>
</dbReference>
<dbReference type="OrthoDB" id="9806267at2"/>
<dbReference type="Gene3D" id="2.60.40.3500">
    <property type="match status" value="1"/>
</dbReference>
<dbReference type="Proteomes" id="UP000321204">
    <property type="component" value="Chromosome"/>
</dbReference>
<evidence type="ECO:0000256" key="2">
    <source>
        <dbReference type="ARBA" id="ARBA00011901"/>
    </source>
</evidence>
<reference evidence="6 7" key="1">
    <citation type="journal article" date="2015" name="Int. J. Syst. Evol. Microbiol.">
        <title>Flavisolibacter ginsenosidimutans sp. nov., with ginsenoside-converting activity isolated from soil used for cultivating ginseng.</title>
        <authorList>
            <person name="Zhao Y."/>
            <person name="Liu Q."/>
            <person name="Kang M.S."/>
            <person name="Jin F."/>
            <person name="Yu H."/>
            <person name="Im W.T."/>
        </authorList>
    </citation>
    <scope>NUCLEOTIDE SEQUENCE [LARGE SCALE GENOMIC DNA]</scope>
    <source>
        <strain evidence="6 7">Gsoil 636</strain>
    </source>
</reference>
<dbReference type="GO" id="GO:0008745">
    <property type="term" value="F:N-acetylmuramoyl-L-alanine amidase activity"/>
    <property type="evidence" value="ECO:0007669"/>
    <property type="project" value="UniProtKB-EC"/>
</dbReference>
<organism evidence="6 7">
    <name type="scientific">Flavisolibacter ginsenosidimutans</name>
    <dbReference type="NCBI Taxonomy" id="661481"/>
    <lineage>
        <taxon>Bacteria</taxon>
        <taxon>Pseudomonadati</taxon>
        <taxon>Bacteroidota</taxon>
        <taxon>Chitinophagia</taxon>
        <taxon>Chitinophagales</taxon>
        <taxon>Chitinophagaceae</taxon>
        <taxon>Flavisolibacter</taxon>
    </lineage>
</organism>
<keyword evidence="4" id="KW-0732">Signal</keyword>
<proteinExistence type="predicted"/>
<dbReference type="InterPro" id="IPR002508">
    <property type="entry name" value="MurNAc-LAA_cat"/>
</dbReference>
<keyword evidence="7" id="KW-1185">Reference proteome</keyword>
<dbReference type="SMART" id="SM00646">
    <property type="entry name" value="Ami_3"/>
    <property type="match status" value="1"/>
</dbReference>
<dbReference type="EC" id="3.5.1.28" evidence="2"/>
<dbReference type="Gene3D" id="3.40.630.40">
    <property type="entry name" value="Zn-dependent exopeptidases"/>
    <property type="match status" value="1"/>
</dbReference>
<dbReference type="AlphaFoldDB" id="A0A5B8UMZ1"/>
<evidence type="ECO:0000256" key="1">
    <source>
        <dbReference type="ARBA" id="ARBA00001561"/>
    </source>
</evidence>
<dbReference type="Pfam" id="PF01520">
    <property type="entry name" value="Amidase_3"/>
    <property type="match status" value="1"/>
</dbReference>
<evidence type="ECO:0000313" key="6">
    <source>
        <dbReference type="EMBL" id="QEC57579.1"/>
    </source>
</evidence>
<dbReference type="InterPro" id="IPR021731">
    <property type="entry name" value="AMIN_dom"/>
</dbReference>
<gene>
    <name evidence="6" type="ORF">FSB75_17270</name>
</gene>
<keyword evidence="3" id="KW-0378">Hydrolase</keyword>
<comment type="catalytic activity">
    <reaction evidence="1">
        <text>Hydrolyzes the link between N-acetylmuramoyl residues and L-amino acid residues in certain cell-wall glycopeptides.</text>
        <dbReference type="EC" id="3.5.1.28"/>
    </reaction>
</comment>
<dbReference type="CDD" id="cd02696">
    <property type="entry name" value="MurNAc-LAA"/>
    <property type="match status" value="1"/>
</dbReference>
<sequence length="383" mass="42887">MRRLLLACFLIATAVAHSQAFYGRTSGPLVYLNYGLGEDRLGGAKAGFLDSNVLVKVVDSVKADYKVQLSKAHFAYLPKSAFRTDTAIKLQAYYLTGSWKVYGDSAADYVNISLTEKLPYKSVQQINPARLVVDVFGVTSNTNWITQLKTTQEIKNAWYEQVEDDVFRIFIELKHQQHWGYSIAYKNNVLQIKIKRQPPSLSLKKLKIAIDAGHGGTNAGADGLTSKVLEKDYTLKIAKEVEAYLKKKGAAVYMTRTHDTDLSMVERTVMLREQAPDFLISIHLNSAGSPTVKGTSTYYRYIGFRPLSQAILKRMLELGLDEYGNVGSFNFSLSGPTEYPNCLVEVAFLSNPDDEKKILDPKFHKAVAKKITQGIEDWLKGMK</sequence>
<feature type="domain" description="MurNAc-LAA" evidence="5">
    <location>
        <begin position="268"/>
        <end position="376"/>
    </location>
</feature>
<dbReference type="GO" id="GO:0030288">
    <property type="term" value="C:outer membrane-bounded periplasmic space"/>
    <property type="evidence" value="ECO:0007669"/>
    <property type="project" value="TreeGrafter"/>
</dbReference>
<feature type="chain" id="PRO_5022687617" description="N-acetylmuramoyl-L-alanine amidase" evidence="4">
    <location>
        <begin position="21"/>
        <end position="383"/>
    </location>
</feature>
<dbReference type="KEGG" id="fgg:FSB75_17270"/>
<dbReference type="PANTHER" id="PTHR30404">
    <property type="entry name" value="N-ACETYLMURAMOYL-L-ALANINE AMIDASE"/>
    <property type="match status" value="1"/>
</dbReference>
<name>A0A5B8UMZ1_9BACT</name>
<protein>
    <recommendedName>
        <fullName evidence="2">N-acetylmuramoyl-L-alanine amidase</fullName>
        <ecNumber evidence="2">3.5.1.28</ecNumber>
    </recommendedName>
</protein>
<evidence type="ECO:0000313" key="7">
    <source>
        <dbReference type="Proteomes" id="UP000321204"/>
    </source>
</evidence>
<evidence type="ECO:0000259" key="5">
    <source>
        <dbReference type="SMART" id="SM00646"/>
    </source>
</evidence>
<evidence type="ECO:0000256" key="3">
    <source>
        <dbReference type="ARBA" id="ARBA00022801"/>
    </source>
</evidence>
<dbReference type="RefSeq" id="WP_146790049.1">
    <property type="nucleotide sequence ID" value="NZ_BAABIO010000003.1"/>
</dbReference>
<dbReference type="SUPFAM" id="SSF53187">
    <property type="entry name" value="Zn-dependent exopeptidases"/>
    <property type="match status" value="1"/>
</dbReference>
<dbReference type="PANTHER" id="PTHR30404:SF0">
    <property type="entry name" value="N-ACETYLMURAMOYL-L-ALANINE AMIDASE AMIC"/>
    <property type="match status" value="1"/>
</dbReference>
<feature type="signal peptide" evidence="4">
    <location>
        <begin position="1"/>
        <end position="20"/>
    </location>
</feature>
<dbReference type="Pfam" id="PF11741">
    <property type="entry name" value="AMIN"/>
    <property type="match status" value="1"/>
</dbReference>
<accession>A0A5B8UMZ1</accession>
<evidence type="ECO:0000256" key="4">
    <source>
        <dbReference type="SAM" id="SignalP"/>
    </source>
</evidence>
<dbReference type="InterPro" id="IPR050695">
    <property type="entry name" value="N-acetylmuramoyl_amidase_3"/>
</dbReference>
<dbReference type="GO" id="GO:0009253">
    <property type="term" value="P:peptidoglycan catabolic process"/>
    <property type="evidence" value="ECO:0007669"/>
    <property type="project" value="InterPro"/>
</dbReference>